<evidence type="ECO:0000313" key="1">
    <source>
        <dbReference type="EMBL" id="PPS06871.1"/>
    </source>
</evidence>
<organism evidence="1 2">
    <name type="scientific">Gossypium barbadense</name>
    <name type="common">Sea Island cotton</name>
    <name type="synonym">Hibiscus barbadensis</name>
    <dbReference type="NCBI Taxonomy" id="3634"/>
    <lineage>
        <taxon>Eukaryota</taxon>
        <taxon>Viridiplantae</taxon>
        <taxon>Streptophyta</taxon>
        <taxon>Embryophyta</taxon>
        <taxon>Tracheophyta</taxon>
        <taxon>Spermatophyta</taxon>
        <taxon>Magnoliopsida</taxon>
        <taxon>eudicotyledons</taxon>
        <taxon>Gunneridae</taxon>
        <taxon>Pentapetalae</taxon>
        <taxon>rosids</taxon>
        <taxon>malvids</taxon>
        <taxon>Malvales</taxon>
        <taxon>Malvaceae</taxon>
        <taxon>Malvoideae</taxon>
        <taxon>Gossypium</taxon>
    </lineage>
</organism>
<dbReference type="OrthoDB" id="1695393at2759"/>
<sequence length="90" mass="9737">MILSATTMATKKSVGDLKEADLKGKESVSRSVDDGRDAQAMCLKEFFADPSHFPVDQISRHNSLGGFRVALGKGRKAIRRKLGNVTVGEC</sequence>
<proteinExistence type="predicted"/>
<accession>A0A2P5XU42</accession>
<dbReference type="AlphaFoldDB" id="A0A2P5XU42"/>
<gene>
    <name evidence="1" type="ORF">GOBAR_AA13773</name>
</gene>
<evidence type="ECO:0000313" key="2">
    <source>
        <dbReference type="Proteomes" id="UP000239757"/>
    </source>
</evidence>
<reference evidence="1 2" key="1">
    <citation type="submission" date="2015-01" db="EMBL/GenBank/DDBJ databases">
        <title>Genome of allotetraploid Gossypium barbadense reveals genomic plasticity and fiber elongation in cotton evolution.</title>
        <authorList>
            <person name="Chen X."/>
            <person name="Liu X."/>
            <person name="Zhao B."/>
            <person name="Zheng H."/>
            <person name="Hu Y."/>
            <person name="Lu G."/>
            <person name="Yang C."/>
            <person name="Chen J."/>
            <person name="Shan C."/>
            <person name="Zhang L."/>
            <person name="Zhou Y."/>
            <person name="Wang L."/>
            <person name="Guo W."/>
            <person name="Bai Y."/>
            <person name="Ruan J."/>
            <person name="Shangguan X."/>
            <person name="Mao Y."/>
            <person name="Jiang J."/>
            <person name="Zhu Y."/>
            <person name="Lei J."/>
            <person name="Kang H."/>
            <person name="Chen S."/>
            <person name="He X."/>
            <person name="Wang R."/>
            <person name="Wang Y."/>
            <person name="Chen J."/>
            <person name="Wang L."/>
            <person name="Yu S."/>
            <person name="Wang B."/>
            <person name="Wei J."/>
            <person name="Song S."/>
            <person name="Lu X."/>
            <person name="Gao Z."/>
            <person name="Gu W."/>
            <person name="Deng X."/>
            <person name="Ma D."/>
            <person name="Wang S."/>
            <person name="Liang W."/>
            <person name="Fang L."/>
            <person name="Cai C."/>
            <person name="Zhu X."/>
            <person name="Zhou B."/>
            <person name="Zhang Y."/>
            <person name="Chen Z."/>
            <person name="Xu S."/>
            <person name="Zhu R."/>
            <person name="Wang S."/>
            <person name="Zhang T."/>
            <person name="Zhao G."/>
        </authorList>
    </citation>
    <scope>NUCLEOTIDE SEQUENCE [LARGE SCALE GENOMIC DNA]</scope>
    <source>
        <strain evidence="2">cv. Xinhai21</strain>
        <tissue evidence="1">Leaf</tissue>
    </source>
</reference>
<dbReference type="Proteomes" id="UP000239757">
    <property type="component" value="Unassembled WGS sequence"/>
</dbReference>
<protein>
    <submittedName>
        <fullName evidence="1">Uncharacterized protein</fullName>
    </submittedName>
</protein>
<dbReference type="EMBL" id="KZ664221">
    <property type="protein sequence ID" value="PPS06871.1"/>
    <property type="molecule type" value="Genomic_DNA"/>
</dbReference>
<name>A0A2P5XU42_GOSBA</name>